<feature type="region of interest" description="Disordered" evidence="1">
    <location>
        <begin position="1"/>
        <end position="22"/>
    </location>
</feature>
<feature type="region of interest" description="Disordered" evidence="1">
    <location>
        <begin position="309"/>
        <end position="336"/>
    </location>
</feature>
<keyword evidence="3" id="KW-1185">Reference proteome</keyword>
<dbReference type="RefSeq" id="XP_064653631.1">
    <property type="nucleotide sequence ID" value="XM_064808211.1"/>
</dbReference>
<feature type="compositionally biased region" description="Basic and acidic residues" evidence="1">
    <location>
        <begin position="324"/>
        <end position="336"/>
    </location>
</feature>
<sequence>MSECASTPIASISSGGGPMGSRRGLTIPMVTEQTGHFSEPRAREGGLPEQSGCGPMILHLKFDRTIGCLSNRARDVFCDVVYSFWTKHRPRYEPAPAGFSVFYAGDDSSTKQNAGSGSRADEPVRLVDGRDPDCRRRNDMLLMAVFEDMVHDGCTEHARKIDLIHHERQERHEHHDTPRPGRGTCLGPRECGITALRLDFYCMIECPCRMDGKRFLRRVYSFLTEHRPQGGFTGDGVHVKYTVDDAGDVDTAGRCSQFLNIVYPEAADENSKSRDREVLTRAYQTLVERGYGWKRQEVRLVPKYRSRDTIARDLRSPTTTTIDGGEREGTGGDGEH</sequence>
<gene>
    <name evidence="2" type="ORF">LTR77_010996</name>
</gene>
<dbReference type="AlphaFoldDB" id="A0AAV9NXW5"/>
<evidence type="ECO:0000256" key="1">
    <source>
        <dbReference type="SAM" id="MobiDB-lite"/>
    </source>
</evidence>
<evidence type="ECO:0000313" key="3">
    <source>
        <dbReference type="Proteomes" id="UP001337655"/>
    </source>
</evidence>
<proteinExistence type="predicted"/>
<dbReference type="Proteomes" id="UP001337655">
    <property type="component" value="Unassembled WGS sequence"/>
</dbReference>
<name>A0AAV9NXW5_9PEZI</name>
<protein>
    <submittedName>
        <fullName evidence="2">Uncharacterized protein</fullName>
    </submittedName>
</protein>
<organism evidence="2 3">
    <name type="scientific">Saxophila tyrrhenica</name>
    <dbReference type="NCBI Taxonomy" id="1690608"/>
    <lineage>
        <taxon>Eukaryota</taxon>
        <taxon>Fungi</taxon>
        <taxon>Dikarya</taxon>
        <taxon>Ascomycota</taxon>
        <taxon>Pezizomycotina</taxon>
        <taxon>Dothideomycetes</taxon>
        <taxon>Dothideomycetidae</taxon>
        <taxon>Mycosphaerellales</taxon>
        <taxon>Extremaceae</taxon>
        <taxon>Saxophila</taxon>
    </lineage>
</organism>
<comment type="caution">
    <text evidence="2">The sequence shown here is derived from an EMBL/GenBank/DDBJ whole genome shotgun (WGS) entry which is preliminary data.</text>
</comment>
<reference evidence="2 3" key="1">
    <citation type="submission" date="2023-08" db="EMBL/GenBank/DDBJ databases">
        <title>Black Yeasts Isolated from many extreme environments.</title>
        <authorList>
            <person name="Coleine C."/>
            <person name="Stajich J.E."/>
            <person name="Selbmann L."/>
        </authorList>
    </citation>
    <scope>NUCLEOTIDE SEQUENCE [LARGE SCALE GENOMIC DNA]</scope>
    <source>
        <strain evidence="2 3">CCFEE 5935</strain>
    </source>
</reference>
<evidence type="ECO:0000313" key="2">
    <source>
        <dbReference type="EMBL" id="KAK5163061.1"/>
    </source>
</evidence>
<feature type="compositionally biased region" description="Low complexity" evidence="1">
    <location>
        <begin position="1"/>
        <end position="13"/>
    </location>
</feature>
<accession>A0AAV9NXW5</accession>
<dbReference type="GeneID" id="89932319"/>
<dbReference type="EMBL" id="JAVRRT010000029">
    <property type="protein sequence ID" value="KAK5163061.1"/>
    <property type="molecule type" value="Genomic_DNA"/>
</dbReference>